<evidence type="ECO:0000313" key="3">
    <source>
        <dbReference type="EMBL" id="KAF2235859.1"/>
    </source>
</evidence>
<evidence type="ECO:0000259" key="2">
    <source>
        <dbReference type="Pfam" id="PF09792"/>
    </source>
</evidence>
<reference evidence="3" key="1">
    <citation type="journal article" date="2020" name="Stud. Mycol.">
        <title>101 Dothideomycetes genomes: a test case for predicting lifestyles and emergence of pathogens.</title>
        <authorList>
            <person name="Haridas S."/>
            <person name="Albert R."/>
            <person name="Binder M."/>
            <person name="Bloem J."/>
            <person name="Labutti K."/>
            <person name="Salamov A."/>
            <person name="Andreopoulos B."/>
            <person name="Baker S."/>
            <person name="Barry K."/>
            <person name="Bills G."/>
            <person name="Bluhm B."/>
            <person name="Cannon C."/>
            <person name="Castanera R."/>
            <person name="Culley D."/>
            <person name="Daum C."/>
            <person name="Ezra D."/>
            <person name="Gonzalez J."/>
            <person name="Henrissat B."/>
            <person name="Kuo A."/>
            <person name="Liang C."/>
            <person name="Lipzen A."/>
            <person name="Lutzoni F."/>
            <person name="Magnuson J."/>
            <person name="Mondo S."/>
            <person name="Nolan M."/>
            <person name="Ohm R."/>
            <person name="Pangilinan J."/>
            <person name="Park H.-J."/>
            <person name="Ramirez L."/>
            <person name="Alfaro M."/>
            <person name="Sun H."/>
            <person name="Tritt A."/>
            <person name="Yoshinaga Y."/>
            <person name="Zwiers L.-H."/>
            <person name="Turgeon B."/>
            <person name="Goodwin S."/>
            <person name="Spatafora J."/>
            <person name="Crous P."/>
            <person name="Grigoriev I."/>
        </authorList>
    </citation>
    <scope>NUCLEOTIDE SEQUENCE</scope>
    <source>
        <strain evidence="3">Tuck. ex Michener</strain>
    </source>
</reference>
<dbReference type="InterPro" id="IPR018620">
    <property type="entry name" value="Ubiquitin3-bd_protein_But2_C"/>
</dbReference>
<protein>
    <recommendedName>
        <fullName evidence="2">Ubiquitin 3 binding protein But2 C-terminal domain-containing protein</fullName>
    </recommendedName>
</protein>
<feature type="domain" description="Ubiquitin 3 binding protein But2 C-terminal" evidence="2">
    <location>
        <begin position="42"/>
        <end position="185"/>
    </location>
</feature>
<proteinExistence type="predicted"/>
<feature type="signal peptide" evidence="1">
    <location>
        <begin position="1"/>
        <end position="20"/>
    </location>
</feature>
<organism evidence="3 4">
    <name type="scientific">Viridothelium virens</name>
    <name type="common">Speckled blister lichen</name>
    <name type="synonym">Trypethelium virens</name>
    <dbReference type="NCBI Taxonomy" id="1048519"/>
    <lineage>
        <taxon>Eukaryota</taxon>
        <taxon>Fungi</taxon>
        <taxon>Dikarya</taxon>
        <taxon>Ascomycota</taxon>
        <taxon>Pezizomycotina</taxon>
        <taxon>Dothideomycetes</taxon>
        <taxon>Dothideomycetes incertae sedis</taxon>
        <taxon>Trypetheliales</taxon>
        <taxon>Trypetheliaceae</taxon>
        <taxon>Viridothelium</taxon>
    </lineage>
</organism>
<keyword evidence="4" id="KW-1185">Reference proteome</keyword>
<evidence type="ECO:0000256" key="1">
    <source>
        <dbReference type="SAM" id="SignalP"/>
    </source>
</evidence>
<keyword evidence="1" id="KW-0732">Signal</keyword>
<feature type="chain" id="PRO_5025371975" description="Ubiquitin 3 binding protein But2 C-terminal domain-containing protein" evidence="1">
    <location>
        <begin position="21"/>
        <end position="199"/>
    </location>
</feature>
<dbReference type="Pfam" id="PF09792">
    <property type="entry name" value="But2"/>
    <property type="match status" value="1"/>
</dbReference>
<dbReference type="EMBL" id="ML991788">
    <property type="protein sequence ID" value="KAF2235859.1"/>
    <property type="molecule type" value="Genomic_DNA"/>
</dbReference>
<dbReference type="PANTHER" id="PTHR39613:SF1">
    <property type="entry name" value="ANCHORED CELL WALL PROTEIN, PUTATIVE (AFU_ORTHOLOGUE AFUA_4G08960)-RELATED"/>
    <property type="match status" value="1"/>
</dbReference>
<dbReference type="PANTHER" id="PTHR39613">
    <property type="entry name" value="ANCHORED CELL WALL PROTEIN, PUTATIVE (AFU_ORTHOLOGUE AFUA_4G08960)-RELATED"/>
    <property type="match status" value="1"/>
</dbReference>
<name>A0A6A6HDF7_VIRVR</name>
<gene>
    <name evidence="3" type="ORF">EV356DRAFT_558596</name>
</gene>
<dbReference type="OrthoDB" id="4657524at2759"/>
<accession>A0A6A6HDF7</accession>
<sequence>MKNLALISILLATIPTLTTPFKMGNCDTSCPTNGTLPDSALSPSLIIPISAQQPTRAFGNTTLAKVTPSDFCTIFNLEIPPSAINKTCLLAFLFPTHEQTTAFYSFAGPGDFVFNGYAYGAGANPGTTYETQPASGPSPPAAKLVPGNAYVLNVGSCGVQPGQTEAVTVSGALCSNDTYFEFEQTREKGCPIGFYVAIS</sequence>
<dbReference type="AlphaFoldDB" id="A0A6A6HDF7"/>
<evidence type="ECO:0000313" key="4">
    <source>
        <dbReference type="Proteomes" id="UP000800092"/>
    </source>
</evidence>
<dbReference type="Proteomes" id="UP000800092">
    <property type="component" value="Unassembled WGS sequence"/>
</dbReference>